<dbReference type="SUPFAM" id="SSF55031">
    <property type="entry name" value="Bacterial exopeptidase dimerisation domain"/>
    <property type="match status" value="1"/>
</dbReference>
<dbReference type="Pfam" id="PF01546">
    <property type="entry name" value="Peptidase_M20"/>
    <property type="match status" value="1"/>
</dbReference>
<protein>
    <submittedName>
        <fullName evidence="9">Dipeptidase</fullName>
    </submittedName>
</protein>
<dbReference type="STRING" id="633147.Olsu_0711"/>
<dbReference type="GO" id="GO:0008237">
    <property type="term" value="F:metallopeptidase activity"/>
    <property type="evidence" value="ECO:0007669"/>
    <property type="project" value="UniProtKB-KW"/>
</dbReference>
<evidence type="ECO:0000256" key="8">
    <source>
        <dbReference type="ARBA" id="ARBA00023049"/>
    </source>
</evidence>
<dbReference type="HOGENOM" id="CLU_031786_0_0_11"/>
<dbReference type="eggNOG" id="COG0624">
    <property type="taxonomic scope" value="Bacteria"/>
</dbReference>
<dbReference type="Gene3D" id="3.30.70.360">
    <property type="match status" value="2"/>
</dbReference>
<dbReference type="GO" id="GO:0016805">
    <property type="term" value="F:dipeptidase activity"/>
    <property type="evidence" value="ECO:0007669"/>
    <property type="project" value="UniProtKB-KW"/>
</dbReference>
<gene>
    <name evidence="9" type="ordered locus">Olsu_0711</name>
</gene>
<dbReference type="NCBIfam" id="TIGR01887">
    <property type="entry name" value="dipeptidaselike"/>
    <property type="match status" value="1"/>
</dbReference>
<evidence type="ECO:0000256" key="5">
    <source>
        <dbReference type="ARBA" id="ARBA00022801"/>
    </source>
</evidence>
<keyword evidence="6" id="KW-0862">Zinc</keyword>
<dbReference type="PATRIC" id="fig|633147.7.peg.837"/>
<accession>E1QZL1</accession>
<keyword evidence="5" id="KW-0378">Hydrolase</keyword>
<keyword evidence="7" id="KW-0224">Dipeptidase</keyword>
<name>E1QZL1_OLSUV</name>
<dbReference type="GeneID" id="78512129"/>
<proteinExistence type="inferred from homology"/>
<evidence type="ECO:0000256" key="1">
    <source>
        <dbReference type="ARBA" id="ARBA00001947"/>
    </source>
</evidence>
<dbReference type="InterPro" id="IPR050072">
    <property type="entry name" value="Peptidase_M20A"/>
</dbReference>
<dbReference type="Proteomes" id="UP000000333">
    <property type="component" value="Chromosome"/>
</dbReference>
<dbReference type="GO" id="GO:0006508">
    <property type="term" value="P:proteolysis"/>
    <property type="evidence" value="ECO:0007669"/>
    <property type="project" value="UniProtKB-KW"/>
</dbReference>
<evidence type="ECO:0000256" key="3">
    <source>
        <dbReference type="ARBA" id="ARBA00022670"/>
    </source>
</evidence>
<comment type="cofactor">
    <cofactor evidence="1">
        <name>Zn(2+)</name>
        <dbReference type="ChEBI" id="CHEBI:29105"/>
    </cofactor>
</comment>
<keyword evidence="8" id="KW-0482">Metalloprotease</keyword>
<keyword evidence="10" id="KW-1185">Reference proteome</keyword>
<dbReference type="GO" id="GO:0008777">
    <property type="term" value="F:acetylornithine deacetylase activity"/>
    <property type="evidence" value="ECO:0007669"/>
    <property type="project" value="TreeGrafter"/>
</dbReference>
<dbReference type="KEGG" id="ols:Olsu_0711"/>
<dbReference type="InterPro" id="IPR036264">
    <property type="entry name" value="Bact_exopeptidase_dim_dom"/>
</dbReference>
<dbReference type="InterPro" id="IPR002933">
    <property type="entry name" value="Peptidase_M20"/>
</dbReference>
<organism evidence="9 10">
    <name type="scientific">Olsenella uli (strain ATCC 49627 / DSM 7084 / CCUG 31166 / CIP 109912 / JCM 12494 / LMG 11480 / NCIMB 702895 / VPI D76D-27C)</name>
    <name type="common">Lactobacillus uli</name>
    <dbReference type="NCBI Taxonomy" id="633147"/>
    <lineage>
        <taxon>Bacteria</taxon>
        <taxon>Bacillati</taxon>
        <taxon>Actinomycetota</taxon>
        <taxon>Coriobacteriia</taxon>
        <taxon>Coriobacteriales</taxon>
        <taxon>Atopobiaceae</taxon>
        <taxon>Olsenella</taxon>
    </lineage>
</organism>
<dbReference type="OrthoDB" id="7055905at2"/>
<dbReference type="Gene3D" id="3.40.630.10">
    <property type="entry name" value="Zn peptidases"/>
    <property type="match status" value="1"/>
</dbReference>
<dbReference type="SUPFAM" id="SSF53187">
    <property type="entry name" value="Zn-dependent exopeptidases"/>
    <property type="match status" value="1"/>
</dbReference>
<evidence type="ECO:0000256" key="6">
    <source>
        <dbReference type="ARBA" id="ARBA00022833"/>
    </source>
</evidence>
<evidence type="ECO:0000256" key="4">
    <source>
        <dbReference type="ARBA" id="ARBA00022723"/>
    </source>
</evidence>
<dbReference type="PANTHER" id="PTHR43808:SF31">
    <property type="entry name" value="N-ACETYL-L-CITRULLINE DEACETYLASE"/>
    <property type="match status" value="1"/>
</dbReference>
<dbReference type="InterPro" id="IPR010964">
    <property type="entry name" value="M20A_pepV-rel"/>
</dbReference>
<comment type="similarity">
    <text evidence="2">Belongs to the peptidase M20A family.</text>
</comment>
<dbReference type="PANTHER" id="PTHR43808">
    <property type="entry name" value="ACETYLORNITHINE DEACETYLASE"/>
    <property type="match status" value="1"/>
</dbReference>
<keyword evidence="4" id="KW-0479">Metal-binding</keyword>
<reference evidence="9 10" key="1">
    <citation type="journal article" date="2010" name="Stand. Genomic Sci.">
        <title>Complete genome sequence of Olsenella uli type strain (VPI D76D-27C).</title>
        <authorList>
            <person name="Goker M."/>
            <person name="Held B."/>
            <person name="Lucas S."/>
            <person name="Nolan M."/>
            <person name="Yasawong M."/>
            <person name="Glavina Del Rio T."/>
            <person name="Tice H."/>
            <person name="Cheng J.F."/>
            <person name="Bruce D."/>
            <person name="Detter J.C."/>
            <person name="Tapia R."/>
            <person name="Han C."/>
            <person name="Goodwin L."/>
            <person name="Pitluck S."/>
            <person name="Liolios K."/>
            <person name="Ivanova N."/>
            <person name="Mavromatis K."/>
            <person name="Mikhailova N."/>
            <person name="Pati A."/>
            <person name="Chen A."/>
            <person name="Palaniappan K."/>
            <person name="Land M."/>
            <person name="Hauser L."/>
            <person name="Chang Y.J."/>
            <person name="Jeffries C.D."/>
            <person name="Rohde M."/>
            <person name="Sikorski J."/>
            <person name="Pukall R."/>
            <person name="Woyke T."/>
            <person name="Bristow J."/>
            <person name="Eisen J.A."/>
            <person name="Markowitz V."/>
            <person name="Hugenholtz P."/>
            <person name="Kyrpides N.C."/>
            <person name="Klenk H.P."/>
            <person name="Lapidus A."/>
        </authorList>
    </citation>
    <scope>NUCLEOTIDE SEQUENCE [LARGE SCALE GENOMIC DNA]</scope>
    <source>
        <strain evidence="10">ATCC 49627 / DSM 7084 / CIP 109912 / JCM 12494 / NCIMB 702895 / VPI D76D-27C</strain>
    </source>
</reference>
<keyword evidence="3" id="KW-0645">Protease</keyword>
<evidence type="ECO:0000256" key="2">
    <source>
        <dbReference type="ARBA" id="ARBA00006247"/>
    </source>
</evidence>
<evidence type="ECO:0000256" key="7">
    <source>
        <dbReference type="ARBA" id="ARBA00022997"/>
    </source>
</evidence>
<dbReference type="EMBL" id="CP002106">
    <property type="protein sequence ID" value="ADK67825.1"/>
    <property type="molecule type" value="Genomic_DNA"/>
</dbReference>
<sequence length="470" mass="51177">MADEELKRQAHDFVEANWEDIVKDIEDLVAVRSVEDMEHATEGMPYGPAPYEALRRGVEIASRLGLDAHNCDGHIGYADLVGRSERQIAMIAHTDIVPEGTGWHFDPFKVTRKDGYLIGRGVLDDKGPFVLELYTAKFFAEQVARTGERLPYTLRCIIGNNEETDMRDVEWYLERYEQPEFLFSPDADFPLICGEKGGFSATIRSGKVSDVIVDFDGGTVGNAVAGEATATVRGDARLLAGTDRIDVEDAGEGLVRLTAHGIGAHASTPEGSVNAIGLLVDYLLANGLYSDAEKPFLDMEGLVFGSTDGSTLGIAATDDLFDPLTCIGGTIRTRDGVFEQTIDSRYPTSITGEEIARRVGALCEAHGCTLTVDLDMVPFSTDPDSEGVQALVGTYNEYTGRNDRPFTIGGGTYARHFKAGGAFGPNDPSFPMPEWVGAEHSADEGFSEEQFKRALEIYIVSVARLMRLSF</sequence>
<dbReference type="GO" id="GO:0008270">
    <property type="term" value="F:zinc ion binding"/>
    <property type="evidence" value="ECO:0007669"/>
    <property type="project" value="InterPro"/>
</dbReference>
<dbReference type="AlphaFoldDB" id="E1QZL1"/>
<dbReference type="GO" id="GO:0006526">
    <property type="term" value="P:L-arginine biosynthetic process"/>
    <property type="evidence" value="ECO:0007669"/>
    <property type="project" value="TreeGrafter"/>
</dbReference>
<dbReference type="RefSeq" id="WP_013251577.1">
    <property type="nucleotide sequence ID" value="NC_014363.1"/>
</dbReference>
<evidence type="ECO:0000313" key="10">
    <source>
        <dbReference type="Proteomes" id="UP000000333"/>
    </source>
</evidence>
<evidence type="ECO:0000313" key="9">
    <source>
        <dbReference type="EMBL" id="ADK67825.1"/>
    </source>
</evidence>